<proteinExistence type="predicted"/>
<dbReference type="Ensembl" id="ENSUAMT00000003631.1">
    <property type="protein sequence ID" value="ENSUAMP00000003186.1"/>
    <property type="gene ID" value="ENSUAMG00000002917.1"/>
</dbReference>
<sequence>MSCILEYTWQRFQTFVWIFCFLGDVRLRGQTGVPAERRGSYPFIDFRLLNSE</sequence>
<dbReference type="GeneTree" id="ENSGT01040000243042"/>
<reference evidence="1" key="2">
    <citation type="submission" date="2025-08" db="UniProtKB">
        <authorList>
            <consortium name="Ensembl"/>
        </authorList>
    </citation>
    <scope>IDENTIFICATION</scope>
</reference>
<reference evidence="1" key="3">
    <citation type="submission" date="2025-09" db="UniProtKB">
        <authorList>
            <consortium name="Ensembl"/>
        </authorList>
    </citation>
    <scope>IDENTIFICATION</scope>
</reference>
<evidence type="ECO:0000313" key="2">
    <source>
        <dbReference type="Proteomes" id="UP000291022"/>
    </source>
</evidence>
<reference evidence="2" key="1">
    <citation type="submission" date="2016-06" db="EMBL/GenBank/DDBJ databases">
        <title>De novo assembly and RNA-Seq shows season-dependent expression and editing in black bear kidneys.</title>
        <authorList>
            <person name="Korstanje R."/>
            <person name="Srivastava A."/>
            <person name="Sarsani V.K."/>
            <person name="Sheehan S.M."/>
            <person name="Seger R.L."/>
            <person name="Barter M.E."/>
            <person name="Lindqvist C."/>
            <person name="Brody L.C."/>
            <person name="Mullikin J.C."/>
        </authorList>
    </citation>
    <scope>NUCLEOTIDE SEQUENCE [LARGE SCALE GENOMIC DNA]</scope>
</reference>
<accession>A0A452QEM2</accession>
<organism evidence="1 2">
    <name type="scientific">Ursus americanus</name>
    <name type="common">American black bear</name>
    <name type="synonym">Euarctos americanus</name>
    <dbReference type="NCBI Taxonomy" id="9643"/>
    <lineage>
        <taxon>Eukaryota</taxon>
        <taxon>Metazoa</taxon>
        <taxon>Chordata</taxon>
        <taxon>Craniata</taxon>
        <taxon>Vertebrata</taxon>
        <taxon>Euteleostomi</taxon>
        <taxon>Mammalia</taxon>
        <taxon>Eutheria</taxon>
        <taxon>Laurasiatheria</taxon>
        <taxon>Carnivora</taxon>
        <taxon>Caniformia</taxon>
        <taxon>Ursidae</taxon>
        <taxon>Ursus</taxon>
    </lineage>
</organism>
<keyword evidence="2" id="KW-1185">Reference proteome</keyword>
<protein>
    <submittedName>
        <fullName evidence="1">Uncharacterized protein</fullName>
    </submittedName>
</protein>
<name>A0A452QEM2_URSAM</name>
<evidence type="ECO:0000313" key="1">
    <source>
        <dbReference type="Ensembl" id="ENSUAMP00000003186.1"/>
    </source>
</evidence>
<dbReference type="Proteomes" id="UP000291022">
    <property type="component" value="Unassembled WGS sequence"/>
</dbReference>
<dbReference type="STRING" id="9643.ENSUAMP00000003186"/>
<dbReference type="AlphaFoldDB" id="A0A452QEM2"/>